<dbReference type="Proteomes" id="UP001239909">
    <property type="component" value="Unassembled WGS sequence"/>
</dbReference>
<name>A0ABQ6LEX6_9RHOB</name>
<protein>
    <submittedName>
        <fullName evidence="2">Uncharacterized protein</fullName>
    </submittedName>
</protein>
<keyword evidence="3" id="KW-1185">Reference proteome</keyword>
<feature type="region of interest" description="Disordered" evidence="1">
    <location>
        <begin position="66"/>
        <end position="94"/>
    </location>
</feature>
<gene>
    <name evidence="2" type="ORF">LNKW23_01630</name>
</gene>
<evidence type="ECO:0000313" key="3">
    <source>
        <dbReference type="Proteomes" id="UP001239909"/>
    </source>
</evidence>
<proteinExistence type="predicted"/>
<comment type="caution">
    <text evidence="2">The sequence shown here is derived from an EMBL/GenBank/DDBJ whole genome shotgun (WGS) entry which is preliminary data.</text>
</comment>
<accession>A0ABQ6LEX6</accession>
<dbReference type="EMBL" id="BSYI01000001">
    <property type="protein sequence ID" value="GMG80951.1"/>
    <property type="molecule type" value="Genomic_DNA"/>
</dbReference>
<reference evidence="2 3" key="1">
    <citation type="submission" date="2023-04" db="EMBL/GenBank/DDBJ databases">
        <title>Marinoamorphus aggregata gen. nov., sp. Nov., isolate from tissue of brittle star Ophioplocus japonicus.</title>
        <authorList>
            <person name="Kawano K."/>
            <person name="Sawayama S."/>
            <person name="Nakagawa S."/>
        </authorList>
    </citation>
    <scope>NUCLEOTIDE SEQUENCE [LARGE SCALE GENOMIC DNA]</scope>
    <source>
        <strain evidence="2 3">NKW23</strain>
    </source>
</reference>
<evidence type="ECO:0000313" key="2">
    <source>
        <dbReference type="EMBL" id="GMG80951.1"/>
    </source>
</evidence>
<dbReference type="RefSeq" id="WP_285669575.1">
    <property type="nucleotide sequence ID" value="NZ_BSYI01000001.1"/>
</dbReference>
<sequence>MDDIIRSVDTLADAMLGARGKCGKLQTHSRAFCVAYAKLIDRLHGEATKRAKGGAVDLKLEQQLREDTAREKREECDRIETETLETHNKTNEEH</sequence>
<evidence type="ECO:0000256" key="1">
    <source>
        <dbReference type="SAM" id="MobiDB-lite"/>
    </source>
</evidence>
<organism evidence="2 3">
    <name type="scientific">Paralimibaculum aggregatum</name>
    <dbReference type="NCBI Taxonomy" id="3036245"/>
    <lineage>
        <taxon>Bacteria</taxon>
        <taxon>Pseudomonadati</taxon>
        <taxon>Pseudomonadota</taxon>
        <taxon>Alphaproteobacteria</taxon>
        <taxon>Rhodobacterales</taxon>
        <taxon>Paracoccaceae</taxon>
        <taxon>Paralimibaculum</taxon>
    </lineage>
</organism>